<dbReference type="HOGENOM" id="CLU_000837_25_4_1"/>
<dbReference type="EnsemblPlants" id="LPERR11G20370.1">
    <property type="protein sequence ID" value="LPERR11G20370.1"/>
    <property type="gene ID" value="LPERR11G20370"/>
</dbReference>
<dbReference type="InterPro" id="IPR044974">
    <property type="entry name" value="Disease_R_plants"/>
</dbReference>
<dbReference type="InterPro" id="IPR055414">
    <property type="entry name" value="LRR_R13L4/SHOC2-like"/>
</dbReference>
<dbReference type="InterPro" id="IPR002182">
    <property type="entry name" value="NB-ARC"/>
</dbReference>
<evidence type="ECO:0000256" key="5">
    <source>
        <dbReference type="ARBA" id="ARBA00022821"/>
    </source>
</evidence>
<reference evidence="12" key="2">
    <citation type="submission" date="2013-12" db="EMBL/GenBank/DDBJ databases">
        <authorList>
            <person name="Yu Y."/>
            <person name="Lee S."/>
            <person name="de Baynast K."/>
            <person name="Wissotski M."/>
            <person name="Liu L."/>
            <person name="Talag J."/>
            <person name="Goicoechea J."/>
            <person name="Angelova A."/>
            <person name="Jetty R."/>
            <person name="Kudrna D."/>
            <person name="Golser W."/>
            <person name="Rivera L."/>
            <person name="Zhang J."/>
            <person name="Wing R."/>
        </authorList>
    </citation>
    <scope>NUCLEOTIDE SEQUENCE</scope>
</reference>
<dbReference type="Proteomes" id="UP000032180">
    <property type="component" value="Chromosome 11"/>
</dbReference>
<dbReference type="Pfam" id="PF23559">
    <property type="entry name" value="WHD_DRP"/>
    <property type="match status" value="1"/>
</dbReference>
<dbReference type="GO" id="GO:0002758">
    <property type="term" value="P:innate immune response-activating signaling pathway"/>
    <property type="evidence" value="ECO:0007669"/>
    <property type="project" value="UniProtKB-ARBA"/>
</dbReference>
<feature type="domain" description="Disease resistance R13L4/SHOC-2-like LRR" evidence="10">
    <location>
        <begin position="563"/>
        <end position="880"/>
    </location>
</feature>
<dbReference type="InterPro" id="IPR036388">
    <property type="entry name" value="WH-like_DNA-bd_sf"/>
</dbReference>
<protein>
    <recommendedName>
        <fullName evidence="13">NB-ARC domain-containing protein</fullName>
    </recommendedName>
</protein>
<evidence type="ECO:0000256" key="2">
    <source>
        <dbReference type="ARBA" id="ARBA00022614"/>
    </source>
</evidence>
<feature type="domain" description="Disease resistance protein winged helix" evidence="9">
    <location>
        <begin position="441"/>
        <end position="512"/>
    </location>
</feature>
<dbReference type="STRING" id="77586.A0A0D9XVQ8"/>
<keyword evidence="12" id="KW-1185">Reference proteome</keyword>
<dbReference type="SUPFAM" id="SSF52058">
    <property type="entry name" value="L domain-like"/>
    <property type="match status" value="1"/>
</dbReference>
<evidence type="ECO:0000313" key="12">
    <source>
        <dbReference type="Proteomes" id="UP000032180"/>
    </source>
</evidence>
<evidence type="ECO:0008006" key="13">
    <source>
        <dbReference type="Google" id="ProtNLM"/>
    </source>
</evidence>
<evidence type="ECO:0000259" key="8">
    <source>
        <dbReference type="Pfam" id="PF18052"/>
    </source>
</evidence>
<evidence type="ECO:0000259" key="7">
    <source>
        <dbReference type="Pfam" id="PF00931"/>
    </source>
</evidence>
<evidence type="ECO:0000256" key="4">
    <source>
        <dbReference type="ARBA" id="ARBA00022741"/>
    </source>
</evidence>
<keyword evidence="2" id="KW-0433">Leucine-rich repeat</keyword>
<comment type="similarity">
    <text evidence="1">Belongs to the disease resistance NB-LRR family.</text>
</comment>
<evidence type="ECO:0000259" key="9">
    <source>
        <dbReference type="Pfam" id="PF23559"/>
    </source>
</evidence>
<dbReference type="InterPro" id="IPR041118">
    <property type="entry name" value="Rx_N"/>
</dbReference>
<dbReference type="GO" id="GO:0043531">
    <property type="term" value="F:ADP binding"/>
    <property type="evidence" value="ECO:0007669"/>
    <property type="project" value="InterPro"/>
</dbReference>
<dbReference type="GO" id="GO:0009626">
    <property type="term" value="P:plant-type hypersensitive response"/>
    <property type="evidence" value="ECO:0007669"/>
    <property type="project" value="UniProtKB-ARBA"/>
</dbReference>
<reference evidence="11" key="3">
    <citation type="submission" date="2015-04" db="UniProtKB">
        <authorList>
            <consortium name="EnsemblPlants"/>
        </authorList>
    </citation>
    <scope>IDENTIFICATION</scope>
</reference>
<dbReference type="PANTHER" id="PTHR23155">
    <property type="entry name" value="DISEASE RESISTANCE PROTEIN RP"/>
    <property type="match status" value="1"/>
</dbReference>
<feature type="domain" description="Disease resistance N-terminal" evidence="8">
    <location>
        <begin position="9"/>
        <end position="99"/>
    </location>
</feature>
<dbReference type="InterPro" id="IPR042197">
    <property type="entry name" value="Apaf_helical"/>
</dbReference>
<dbReference type="InterPro" id="IPR032675">
    <property type="entry name" value="LRR_dom_sf"/>
</dbReference>
<feature type="domain" description="NB-ARC" evidence="7">
    <location>
        <begin position="184"/>
        <end position="356"/>
    </location>
</feature>
<dbReference type="AlphaFoldDB" id="A0A0D9XVQ8"/>
<dbReference type="Pfam" id="PF23598">
    <property type="entry name" value="LRR_14"/>
    <property type="match status" value="1"/>
</dbReference>
<dbReference type="Pfam" id="PF18052">
    <property type="entry name" value="Rx_N"/>
    <property type="match status" value="1"/>
</dbReference>
<accession>A0A0D9XVQ8</accession>
<dbReference type="Pfam" id="PF00931">
    <property type="entry name" value="NB-ARC"/>
    <property type="match status" value="1"/>
</dbReference>
<dbReference type="InterPro" id="IPR058922">
    <property type="entry name" value="WHD_DRP"/>
</dbReference>
<proteinExistence type="inferred from homology"/>
<keyword evidence="3" id="KW-0677">Repeat</keyword>
<dbReference type="FunFam" id="1.10.10.10:FF:000322">
    <property type="entry name" value="Probable disease resistance protein At1g63360"/>
    <property type="match status" value="1"/>
</dbReference>
<keyword evidence="6" id="KW-0175">Coiled coil</keyword>
<reference evidence="11 12" key="1">
    <citation type="submission" date="2012-08" db="EMBL/GenBank/DDBJ databases">
        <title>Oryza genome evolution.</title>
        <authorList>
            <person name="Wing R.A."/>
        </authorList>
    </citation>
    <scope>NUCLEOTIDE SEQUENCE</scope>
</reference>
<dbReference type="Gene3D" id="3.40.50.300">
    <property type="entry name" value="P-loop containing nucleotide triphosphate hydrolases"/>
    <property type="match status" value="1"/>
</dbReference>
<evidence type="ECO:0000256" key="6">
    <source>
        <dbReference type="ARBA" id="ARBA00023054"/>
    </source>
</evidence>
<evidence type="ECO:0000259" key="10">
    <source>
        <dbReference type="Pfam" id="PF23598"/>
    </source>
</evidence>
<dbReference type="Gene3D" id="1.20.5.4130">
    <property type="match status" value="1"/>
</dbReference>
<dbReference type="Gene3D" id="3.80.10.10">
    <property type="entry name" value="Ribonuclease Inhibitor"/>
    <property type="match status" value="2"/>
</dbReference>
<keyword evidence="5" id="KW-0611">Plant defense</keyword>
<evidence type="ECO:0000313" key="11">
    <source>
        <dbReference type="EnsemblPlants" id="LPERR11G20370.1"/>
    </source>
</evidence>
<dbReference type="Gene3D" id="1.10.8.430">
    <property type="entry name" value="Helical domain of apoptotic protease-activating factors"/>
    <property type="match status" value="1"/>
</dbReference>
<evidence type="ECO:0000256" key="3">
    <source>
        <dbReference type="ARBA" id="ARBA00022737"/>
    </source>
</evidence>
<dbReference type="SUPFAM" id="SSF52540">
    <property type="entry name" value="P-loop containing nucleoside triphosphate hydrolases"/>
    <property type="match status" value="1"/>
</dbReference>
<dbReference type="PANTHER" id="PTHR23155:SF1098">
    <property type="entry name" value="OS11G0678400 PROTEIN"/>
    <property type="match status" value="1"/>
</dbReference>
<organism evidence="11 12">
    <name type="scientific">Leersia perrieri</name>
    <dbReference type="NCBI Taxonomy" id="77586"/>
    <lineage>
        <taxon>Eukaryota</taxon>
        <taxon>Viridiplantae</taxon>
        <taxon>Streptophyta</taxon>
        <taxon>Embryophyta</taxon>
        <taxon>Tracheophyta</taxon>
        <taxon>Spermatophyta</taxon>
        <taxon>Magnoliopsida</taxon>
        <taxon>Liliopsida</taxon>
        <taxon>Poales</taxon>
        <taxon>Poaceae</taxon>
        <taxon>BOP clade</taxon>
        <taxon>Oryzoideae</taxon>
        <taxon>Oryzeae</taxon>
        <taxon>Oryzinae</taxon>
        <taxon>Leersia</taxon>
    </lineage>
</organism>
<dbReference type="PRINTS" id="PR00364">
    <property type="entry name" value="DISEASERSIST"/>
</dbReference>
<dbReference type="eggNOG" id="KOG4658">
    <property type="taxonomic scope" value="Eukaryota"/>
</dbReference>
<dbReference type="FunFam" id="3.40.50.300:FF:001091">
    <property type="entry name" value="Probable disease resistance protein At1g61300"/>
    <property type="match status" value="1"/>
</dbReference>
<dbReference type="Gene3D" id="1.10.10.10">
    <property type="entry name" value="Winged helix-like DNA-binding domain superfamily/Winged helix DNA-binding domain"/>
    <property type="match status" value="1"/>
</dbReference>
<dbReference type="InterPro" id="IPR027417">
    <property type="entry name" value="P-loop_NTPase"/>
</dbReference>
<keyword evidence="4" id="KW-0547">Nucleotide-binding</keyword>
<dbReference type="GO" id="GO:0042742">
    <property type="term" value="P:defense response to bacterium"/>
    <property type="evidence" value="ECO:0007669"/>
    <property type="project" value="UniProtKB-ARBA"/>
</dbReference>
<name>A0A0D9XVQ8_9ORYZ</name>
<sequence length="929" mass="106941">MAETVLLLAIKKIGNALAREVTNQAGAQFAKHAGQLTELQGSMGRIMRELRVMHDFLCQMDIRSRGNQVYQGWLEEVRKLVYVMDDMVDEYIHLVGFQRDLGCCFYLKRSFRQPRYVLSLDRIASKVKETEKDLAHLSQTKERWVLNTNNGDLTSNSTYSILQSPKDLASISRSLDEEDLVGIDDNKQKLVEWLGDGDTTRSIIVVHGMGGLGKTTLVSAVYKKEREKFDCHAWVSVSQTYTREDILRRLIIDIFRGQKNAPDNIATLDMTALQDTLKSFLEQRKYLIVLDDVWSPQVYNDLSGALVPNLMGSRLIITTRNTDICHLTLPEKAMKLKRLSEDDSWELFCRKAFLKHECPKELTDLSKTIVNKCEGLPLAIVSIGSLLFVRDKTCREWKRIHDQLSWELNNNPGLEHIRNVLHLSFIYLPTYLKSCFLYCSMFPEDYLFKRKMFIRLWIAEGFIERRGGSTMEEVAEECMKELVHMSMLQLVEKNSFGRIKSFRMHDIVRELAVHLCWRECFGIAYSNKDKLGESIEEKDERRMVTHTFTEDIIQNNISSLLRLRSLVALDKSTPSLSRVLLVIANNSKYMSVLQLSGLPIDNVPEAIGNLFNLRHLGLRDTKVKLLPNSVEKLSNLMTLDLINSEIQELPRGIVKLKKLRHLFAEKASDRSGREFRCRTGVRIRRGLEKLSELQTLQALEVQDEVSVRRLGELRQMRSIRIWGVKGSYSKGLCESLCQMKFLSYLDINASDENEILQLNGLNPLLLNIQKLRLNGRLAQGGELLGAPATSRGQNTNNSLYSMRLNWSQLAEDPLPSLSRWLNLTDLWLNRAYVGEQLVFLPGWFPRLKKLGLWDMPNLKRLEIQQGAMTSLEELYLTNLPAMTEVPPGIEFLKHTLKYLIFFEISQDFLMVLRQCLRSIIWRYTLASDA</sequence>
<dbReference type="Gramene" id="LPERR11G20370.1">
    <property type="protein sequence ID" value="LPERR11G20370.1"/>
    <property type="gene ID" value="LPERR11G20370"/>
</dbReference>
<evidence type="ECO:0000256" key="1">
    <source>
        <dbReference type="ARBA" id="ARBA00008894"/>
    </source>
</evidence>